<keyword evidence="2" id="KW-1185">Reference proteome</keyword>
<dbReference type="EMBL" id="MLAK01000944">
    <property type="protein sequence ID" value="OHT00665.1"/>
    <property type="molecule type" value="Genomic_DNA"/>
</dbReference>
<gene>
    <name evidence="1" type="ORF">TRFO_32574</name>
</gene>
<comment type="caution">
    <text evidence="1">The sequence shown here is derived from an EMBL/GenBank/DDBJ whole genome shotgun (WGS) entry which is preliminary data.</text>
</comment>
<evidence type="ECO:0000313" key="1">
    <source>
        <dbReference type="EMBL" id="OHT00665.1"/>
    </source>
</evidence>
<proteinExistence type="predicted"/>
<evidence type="ECO:0008006" key="3">
    <source>
        <dbReference type="Google" id="ProtNLM"/>
    </source>
</evidence>
<dbReference type="GeneID" id="94843274"/>
<dbReference type="SUPFAM" id="SSF48371">
    <property type="entry name" value="ARM repeat"/>
    <property type="match status" value="1"/>
</dbReference>
<organism evidence="1 2">
    <name type="scientific">Tritrichomonas foetus</name>
    <dbReference type="NCBI Taxonomy" id="1144522"/>
    <lineage>
        <taxon>Eukaryota</taxon>
        <taxon>Metamonada</taxon>
        <taxon>Parabasalia</taxon>
        <taxon>Tritrichomonadida</taxon>
        <taxon>Tritrichomonadidae</taxon>
        <taxon>Tritrichomonas</taxon>
    </lineage>
</organism>
<dbReference type="AlphaFoldDB" id="A0A1J4JNG4"/>
<reference evidence="1" key="1">
    <citation type="submission" date="2016-10" db="EMBL/GenBank/DDBJ databases">
        <authorList>
            <person name="Benchimol M."/>
            <person name="Almeida L.G."/>
            <person name="Vasconcelos A.T."/>
            <person name="Perreira-Neves A."/>
            <person name="Rosa I.A."/>
            <person name="Tasca T."/>
            <person name="Bogo M.R."/>
            <person name="de Souza W."/>
        </authorList>
    </citation>
    <scope>NUCLEOTIDE SEQUENCE [LARGE SCALE GENOMIC DNA]</scope>
    <source>
        <strain evidence="1">K</strain>
    </source>
</reference>
<accession>A0A1J4JNG4</accession>
<dbReference type="VEuPathDB" id="TrichDB:TRFO_32574"/>
<evidence type="ECO:0000313" key="2">
    <source>
        <dbReference type="Proteomes" id="UP000179807"/>
    </source>
</evidence>
<dbReference type="InterPro" id="IPR016024">
    <property type="entry name" value="ARM-type_fold"/>
</dbReference>
<dbReference type="Proteomes" id="UP000179807">
    <property type="component" value="Unassembled WGS sequence"/>
</dbReference>
<protein>
    <recommendedName>
        <fullName evidence="3">Importin N-terminal domain-containing protein</fullName>
    </recommendedName>
</protein>
<name>A0A1J4JNG4_9EUKA</name>
<dbReference type="RefSeq" id="XP_068353801.1">
    <property type="nucleotide sequence ID" value="XM_068508570.1"/>
</dbReference>
<sequence>MNQFQEFINKLQSPSQKDQEISLQYFDVMTNSLDFGPFLIHICEGDNSTLTFFASNCLRQWTLYNWDKFSHEQKLQIISKFFHIISNDQKSLPIIIFILKKIISMDETVLNIFIEFSHILFAPNSGKLDLLSKIFSKNVPSELYNTFKPFFISTLSNPLFLSSSNLDQGCQIIKYSIRCFDNLFIQFLPNIEDLLSWIEIAKRLINNSENTIIVSSCCRSLRSLLSNKAINNFFTQNYRLHNNSNISNNFSNTNTLLTNLDILNNENHANNENCMNLNSVEINKIDIKNIKASISDLLIYRLPRFIEKGDDYSVFQFLRAIHLFGMKPEYIQTLISAAQLSNSDLVELETNPYVFYSYIYSSSATIKNPRSFALLMIDTLLNDFPNLIQVFQNVEINELSMRIVGYLSIMNRSFKSVKDFRLVFFNAAFSSNINQIQNVVSIHNTNMCELMTKVYLLLCSLDIIYDFSLLINLIMPLFQIKNIGIQLLLCKIVRLMFQIPYFLTILQNTENFHLVKQIVSSIIEFLPFCPNKSVIKTLMMIASKHYEAVSEFYSIIIPYEIQFILNFDPENDEDELIVNHIELLTPFLSVISDLNLLFEIVKTILHIEYESDEDLNIISTFLYKIIEHKKCENLSTEVFKMTLNYIMNSDDPVCCLECLCPVILGFISINPHNFLETKLSSNLIEFCLEIIKISSSASLFACDIVSFVLQTDLSYDFTRLLHFGFEILGQSKELPLLQLGINNILASIIVFHQINLPIDIMKHVIGKNYLIRVFDKHLTAAALLTINKIEPNEEIAAMAFNLYQQENQQQNADEYEYIEYLDKLNLPISIIESFETWPFLSPVQNINLFE</sequence>